<dbReference type="RefSeq" id="WP_161823355.1">
    <property type="nucleotide sequence ID" value="NZ_LSRS01000011.1"/>
</dbReference>
<comment type="caution">
    <text evidence="2">The sequence shown here is derived from an EMBL/GenBank/DDBJ whole genome shotgun (WGS) entry which is preliminary data.</text>
</comment>
<reference evidence="2" key="1">
    <citation type="submission" date="2016-02" db="EMBL/GenBank/DDBJ databases">
        <title>Draft Genome Sequence of Sporotomaculum syntrophicum Strain FB, a Syntrophic Benzoate Degrader.</title>
        <authorList>
            <person name="Nobu M.K."/>
            <person name="Narihiro T."/>
            <person name="Qiu Y.-L."/>
            <person name="Ohashi A."/>
            <person name="Liu W.-T."/>
            <person name="Yuji S."/>
        </authorList>
    </citation>
    <scope>NUCLEOTIDE SEQUENCE</scope>
    <source>
        <strain evidence="2">FB</strain>
    </source>
</reference>
<proteinExistence type="predicted"/>
<feature type="transmembrane region" description="Helical" evidence="1">
    <location>
        <begin position="106"/>
        <end position="131"/>
    </location>
</feature>
<evidence type="ECO:0000256" key="1">
    <source>
        <dbReference type="SAM" id="Phobius"/>
    </source>
</evidence>
<feature type="transmembrane region" description="Helical" evidence="1">
    <location>
        <begin position="199"/>
        <end position="218"/>
    </location>
</feature>
<feature type="transmembrane region" description="Helical" evidence="1">
    <location>
        <begin position="16"/>
        <end position="36"/>
    </location>
</feature>
<dbReference type="Proteomes" id="UP000798488">
    <property type="component" value="Unassembled WGS sequence"/>
</dbReference>
<evidence type="ECO:0000313" key="2">
    <source>
        <dbReference type="EMBL" id="KAF1083753.1"/>
    </source>
</evidence>
<keyword evidence="1" id="KW-0472">Membrane</keyword>
<feature type="transmembrane region" description="Helical" evidence="1">
    <location>
        <begin position="167"/>
        <end position="192"/>
    </location>
</feature>
<keyword evidence="1" id="KW-1133">Transmembrane helix</keyword>
<dbReference type="AlphaFoldDB" id="A0A9D2WM62"/>
<accession>A0A9D2WM62</accession>
<keyword evidence="1" id="KW-0812">Transmembrane</keyword>
<dbReference type="EMBL" id="LSRS01000011">
    <property type="protein sequence ID" value="KAF1083753.1"/>
    <property type="molecule type" value="Genomic_DNA"/>
</dbReference>
<feature type="transmembrane region" description="Helical" evidence="1">
    <location>
        <begin position="238"/>
        <end position="258"/>
    </location>
</feature>
<sequence length="265" mass="30021">MTALLKYEYKKLKKNVLWSLITILIFATFFLVTGYFSGQRINWEMPLLLQILGIVSFIGLAILMILTFVAPFISSLTLFYHDLNDKHAVFEAYIPEPGWKRLLAKYIVYFLYILAGISLSGALAFLTFTVIKMAAPPNVQFHLDSNLKYILESPEMASGLFLEIAKYILNSAVGFMPIIVFVNFFFTLYAVIRHKIKGAVPVTFLTGAVAGISLSWLFDMLFAEQVGWFTGSILGLDPEMIFTFILCAIAFIWIARMLDTKTELK</sequence>
<name>A0A9D2WM62_9FIRM</name>
<gene>
    <name evidence="2" type="ORF">SPSYN_03102</name>
</gene>
<keyword evidence="3" id="KW-1185">Reference proteome</keyword>
<organism evidence="2 3">
    <name type="scientific">Sporotomaculum syntrophicum</name>
    <dbReference type="NCBI Taxonomy" id="182264"/>
    <lineage>
        <taxon>Bacteria</taxon>
        <taxon>Bacillati</taxon>
        <taxon>Bacillota</taxon>
        <taxon>Clostridia</taxon>
        <taxon>Eubacteriales</taxon>
        <taxon>Desulfallaceae</taxon>
        <taxon>Sporotomaculum</taxon>
    </lineage>
</organism>
<evidence type="ECO:0000313" key="3">
    <source>
        <dbReference type="Proteomes" id="UP000798488"/>
    </source>
</evidence>
<feature type="transmembrane region" description="Helical" evidence="1">
    <location>
        <begin position="48"/>
        <end position="73"/>
    </location>
</feature>
<protein>
    <submittedName>
        <fullName evidence="2">Uncharacterized protein</fullName>
    </submittedName>
</protein>